<evidence type="ECO:0000256" key="5">
    <source>
        <dbReference type="ARBA" id="ARBA00023128"/>
    </source>
</evidence>
<organism evidence="9">
    <name type="scientific">Alexandrium monilatum</name>
    <dbReference type="NCBI Taxonomy" id="311494"/>
    <lineage>
        <taxon>Eukaryota</taxon>
        <taxon>Sar</taxon>
        <taxon>Alveolata</taxon>
        <taxon>Dinophyceae</taxon>
        <taxon>Gonyaulacales</taxon>
        <taxon>Pyrocystaceae</taxon>
        <taxon>Alexandrium</taxon>
    </lineage>
</organism>
<comment type="subunit">
    <text evidence="7">Monomer.</text>
</comment>
<dbReference type="InterPro" id="IPR028586">
    <property type="entry name" value="AK3/Ak4_mitochondrial"/>
</dbReference>
<dbReference type="Pfam" id="PF05191">
    <property type="entry name" value="ADK_lid"/>
    <property type="match status" value="1"/>
</dbReference>
<feature type="region of interest" description="LID" evidence="7">
    <location>
        <begin position="138"/>
        <end position="175"/>
    </location>
</feature>
<evidence type="ECO:0000256" key="2">
    <source>
        <dbReference type="ARBA" id="ARBA00022679"/>
    </source>
</evidence>
<dbReference type="GO" id="GO:0046899">
    <property type="term" value="F:nucleoside triphosphate adenylate kinase activity"/>
    <property type="evidence" value="ECO:0007669"/>
    <property type="project" value="UniProtKB-UniRule"/>
</dbReference>
<comment type="catalytic activity">
    <reaction evidence="7">
        <text>a ribonucleoside 5'-triphosphate + AMP = a ribonucleoside 5'-diphosphate + ADP</text>
        <dbReference type="Rhea" id="RHEA:13749"/>
        <dbReference type="ChEBI" id="CHEBI:57930"/>
        <dbReference type="ChEBI" id="CHEBI:61557"/>
        <dbReference type="ChEBI" id="CHEBI:456215"/>
        <dbReference type="ChEBI" id="CHEBI:456216"/>
        <dbReference type="EC" id="2.7.4.10"/>
    </reaction>
</comment>
<evidence type="ECO:0000256" key="6">
    <source>
        <dbReference type="ARBA" id="ARBA00023134"/>
    </source>
</evidence>
<dbReference type="CDD" id="cd01428">
    <property type="entry name" value="ADK"/>
    <property type="match status" value="1"/>
</dbReference>
<dbReference type="PRINTS" id="PR00094">
    <property type="entry name" value="ADENYLTKNASE"/>
</dbReference>
<dbReference type="PROSITE" id="PS00113">
    <property type="entry name" value="ADENYLATE_KINASE"/>
    <property type="match status" value="1"/>
</dbReference>
<evidence type="ECO:0000256" key="3">
    <source>
        <dbReference type="ARBA" id="ARBA00022741"/>
    </source>
</evidence>
<evidence type="ECO:0000256" key="4">
    <source>
        <dbReference type="ARBA" id="ARBA00022777"/>
    </source>
</evidence>
<dbReference type="FunFam" id="3.40.50.300:FF:000106">
    <property type="entry name" value="Adenylate kinase mitochondrial"/>
    <property type="match status" value="1"/>
</dbReference>
<feature type="binding site" evidence="7">
    <location>
        <position position="139"/>
    </location>
    <ligand>
        <name>GTP</name>
        <dbReference type="ChEBI" id="CHEBI:37565"/>
    </ligand>
</feature>
<protein>
    <recommendedName>
        <fullName evidence="7">GTP:AMP phosphotransferase, mitochondrial</fullName>
        <ecNumber evidence="7">2.7.4.10</ecNumber>
    </recommendedName>
    <alternativeName>
        <fullName evidence="7">Adenylate kinase 3</fullName>
        <shortName evidence="7">AK 3</shortName>
    </alternativeName>
</protein>
<feature type="binding site" evidence="7">
    <location>
        <position position="49"/>
    </location>
    <ligand>
        <name>AMP</name>
        <dbReference type="ChEBI" id="CHEBI:456215"/>
    </ligand>
</feature>
<feature type="region of interest" description="NMPbind" evidence="7">
    <location>
        <begin position="48"/>
        <end position="77"/>
    </location>
</feature>
<evidence type="ECO:0000256" key="7">
    <source>
        <dbReference type="HAMAP-Rule" id="MF_03169"/>
    </source>
</evidence>
<feature type="binding site" evidence="7">
    <location>
        <begin position="102"/>
        <end position="105"/>
    </location>
    <ligand>
        <name>AMP</name>
        <dbReference type="ChEBI" id="CHEBI:456215"/>
    </ligand>
</feature>
<dbReference type="GO" id="GO:0046033">
    <property type="term" value="P:AMP metabolic process"/>
    <property type="evidence" value="ECO:0007669"/>
    <property type="project" value="UniProtKB-UniRule"/>
</dbReference>
<dbReference type="NCBIfam" id="TIGR01351">
    <property type="entry name" value="adk"/>
    <property type="match status" value="1"/>
</dbReference>
<keyword evidence="4 7" id="KW-0418">Kinase</keyword>
<dbReference type="EC" id="2.7.4.10" evidence="7"/>
<keyword evidence="5 7" id="KW-0496">Mitochondrion</keyword>
<dbReference type="Pfam" id="PF00406">
    <property type="entry name" value="ADK"/>
    <property type="match status" value="1"/>
</dbReference>
<keyword evidence="2 7" id="KW-0808">Transferase</keyword>
<dbReference type="InterPro" id="IPR007862">
    <property type="entry name" value="Adenylate_kinase_lid-dom"/>
</dbReference>
<dbReference type="GO" id="GO:0005524">
    <property type="term" value="F:ATP binding"/>
    <property type="evidence" value="ECO:0007669"/>
    <property type="project" value="InterPro"/>
</dbReference>
<name>A0A7S4R5K6_9DINO</name>
<dbReference type="InterPro" id="IPR006259">
    <property type="entry name" value="Adenyl_kin_sub"/>
</dbReference>
<dbReference type="SUPFAM" id="SSF52540">
    <property type="entry name" value="P-loop containing nucleoside triphosphate hydrolases"/>
    <property type="match status" value="1"/>
</dbReference>
<dbReference type="HAMAP" id="MF_00235">
    <property type="entry name" value="Adenylate_kinase_Adk"/>
    <property type="match status" value="1"/>
</dbReference>
<dbReference type="PANTHER" id="PTHR23359">
    <property type="entry name" value="NUCLEOTIDE KINASE"/>
    <property type="match status" value="1"/>
</dbReference>
<comment type="similarity">
    <text evidence="7">Belongs to the adenylate kinase family. AK3 subfamily.</text>
</comment>
<feature type="binding site" evidence="7">
    <location>
        <position position="54"/>
    </location>
    <ligand>
        <name>AMP</name>
        <dbReference type="ChEBI" id="CHEBI:456215"/>
    </ligand>
</feature>
<feature type="binding site" evidence="7">
    <location>
        <begin position="28"/>
        <end position="33"/>
    </location>
    <ligand>
        <name>GTP</name>
        <dbReference type="ChEBI" id="CHEBI:37565"/>
    </ligand>
</feature>
<feature type="binding site" evidence="7">
    <location>
        <position position="172"/>
    </location>
    <ligand>
        <name>AMP</name>
        <dbReference type="ChEBI" id="CHEBI:456215"/>
    </ligand>
</feature>
<dbReference type="GO" id="GO:0006172">
    <property type="term" value="P:ADP biosynthetic process"/>
    <property type="evidence" value="ECO:0007669"/>
    <property type="project" value="UniProtKB-UniRule"/>
</dbReference>
<dbReference type="GO" id="GO:0046039">
    <property type="term" value="P:GTP metabolic process"/>
    <property type="evidence" value="ECO:0007669"/>
    <property type="project" value="UniProtKB-UniRule"/>
</dbReference>
<dbReference type="EMBL" id="HBNR01042848">
    <property type="protein sequence ID" value="CAE4602677.1"/>
    <property type="molecule type" value="Transcribed_RNA"/>
</dbReference>
<comment type="function">
    <text evidence="7">Involved in maintaining the homeostasis of cellular nucleotides by catalyzing the interconversion of nucleoside phosphates. Has GTP:AMP phosphotransferase and ITP:AMP phosphotransferase activities.</text>
</comment>
<keyword evidence="6 7" id="KW-0342">GTP-binding</keyword>
<comment type="domain">
    <text evidence="7">Consists of three domains, a large central CORE domain and two small peripheral domains, NMPbind and LID, which undergo movements during catalysis. The LID domain closes over the site of phosphoryl transfer upon GTP binding. Assembling and dissambling the active center during each catalytic cycle provides an effective means to prevent GTP hydrolysis.</text>
</comment>
<evidence type="ECO:0000259" key="8">
    <source>
        <dbReference type="Pfam" id="PF05191"/>
    </source>
</evidence>
<feature type="binding site" evidence="7">
    <location>
        <position position="183"/>
    </location>
    <ligand>
        <name>AMP</name>
        <dbReference type="ChEBI" id="CHEBI:456215"/>
    </ligand>
</feature>
<dbReference type="HAMAP" id="MF_03169">
    <property type="entry name" value="Adenylate_kinase_AK3"/>
    <property type="match status" value="1"/>
</dbReference>
<dbReference type="AlphaFoldDB" id="A0A7S4R5K6"/>
<accession>A0A7S4R5K6</accession>
<dbReference type="GO" id="GO:0005759">
    <property type="term" value="C:mitochondrial matrix"/>
    <property type="evidence" value="ECO:0007669"/>
    <property type="project" value="UniProtKB-SubCell"/>
</dbReference>
<feature type="binding site" evidence="7">
    <location>
        <position position="109"/>
    </location>
    <ligand>
        <name>AMP</name>
        <dbReference type="ChEBI" id="CHEBI:456215"/>
    </ligand>
</feature>
<sequence>MLGALNRRTVHVITNARGITTLIMGPPGGGKGTISKKLIKDFGFHHVSTGDILRAQVRMGTALGLKAKEYMEAGGLVPDELMVDMVIAELKDIEKEHVLLDGFPRTSAQAESLGRHMRVDVALNLAVPAEEIVKRTSGRWLHPASGRTYAYDYNPPKVEGKDDVTGEPLVQRDDDKPEAVRQRLKGYDDVTRPLLDYYKSRGVLAEFDGSDHPDLVAQDRRSDAIYRSVKPHILSKL</sequence>
<dbReference type="InterPro" id="IPR027417">
    <property type="entry name" value="P-loop_NTPase"/>
</dbReference>
<dbReference type="GO" id="GO:0046041">
    <property type="term" value="P:ITP metabolic process"/>
    <property type="evidence" value="ECO:0007669"/>
    <property type="project" value="UniProtKB-UniRule"/>
</dbReference>
<evidence type="ECO:0000256" key="1">
    <source>
        <dbReference type="ARBA" id="ARBA00004305"/>
    </source>
</evidence>
<comment type="subcellular location">
    <subcellularLocation>
        <location evidence="1 7">Mitochondrion matrix</location>
    </subcellularLocation>
</comment>
<feature type="domain" description="Adenylate kinase active site lid" evidence="8">
    <location>
        <begin position="139"/>
        <end position="174"/>
    </location>
</feature>
<dbReference type="InterPro" id="IPR033690">
    <property type="entry name" value="Adenylat_kinase_CS"/>
</dbReference>
<keyword evidence="3 7" id="KW-0547">Nucleotide-binding</keyword>
<feature type="binding site" evidence="7">
    <location>
        <begin position="75"/>
        <end position="77"/>
    </location>
    <ligand>
        <name>AMP</name>
        <dbReference type="ChEBI" id="CHEBI:456215"/>
    </ligand>
</feature>
<proteinExistence type="inferred from homology"/>
<dbReference type="InterPro" id="IPR000850">
    <property type="entry name" value="Adenylat/UMP-CMP_kin"/>
</dbReference>
<gene>
    <name evidence="9" type="ORF">AMON00008_LOCUS29805</name>
</gene>
<evidence type="ECO:0000313" key="9">
    <source>
        <dbReference type="EMBL" id="CAE4602677.1"/>
    </source>
</evidence>
<comment type="caution">
    <text evidence="7">Lacks conserved residue(s) required for the propagation of feature annotation.</text>
</comment>
<dbReference type="GO" id="GO:0004017">
    <property type="term" value="F:AMP kinase activity"/>
    <property type="evidence" value="ECO:0007669"/>
    <property type="project" value="InterPro"/>
</dbReference>
<dbReference type="Gene3D" id="3.40.50.300">
    <property type="entry name" value="P-loop containing nucleotide triphosphate hydrolases"/>
    <property type="match status" value="1"/>
</dbReference>
<dbReference type="GO" id="GO:0005525">
    <property type="term" value="F:GTP binding"/>
    <property type="evidence" value="ECO:0007669"/>
    <property type="project" value="UniProtKB-KW"/>
</dbReference>
<reference evidence="9" key="1">
    <citation type="submission" date="2021-01" db="EMBL/GenBank/DDBJ databases">
        <authorList>
            <person name="Corre E."/>
            <person name="Pelletier E."/>
            <person name="Niang G."/>
            <person name="Scheremetjew M."/>
            <person name="Finn R."/>
            <person name="Kale V."/>
            <person name="Holt S."/>
            <person name="Cochrane G."/>
            <person name="Meng A."/>
            <person name="Brown T."/>
            <person name="Cohen L."/>
        </authorList>
    </citation>
    <scope>NUCLEOTIDE SEQUENCE</scope>
    <source>
        <strain evidence="9">CCMP3105</strain>
    </source>
</reference>